<name>A0A5Q5BGF9_MYCSS</name>
<evidence type="ECO:0000259" key="2">
    <source>
        <dbReference type="Pfam" id="PF08450"/>
    </source>
</evidence>
<dbReference type="EMBL" id="CP000384">
    <property type="protein sequence ID" value="ABG07329.1"/>
    <property type="molecule type" value="Genomic_DNA"/>
</dbReference>
<reference evidence="3" key="1">
    <citation type="submission" date="2006-06" db="EMBL/GenBank/DDBJ databases">
        <title>Complete sequence of chromosome of Mycobacterium sp. MCS.</title>
        <authorList>
            <consortium name="US DOE Joint Genome Institute"/>
            <person name="Copeland A."/>
            <person name="Lucas S."/>
            <person name="Lapidus A."/>
            <person name="Barry K."/>
            <person name="Detter J.C."/>
            <person name="Glavina del Rio T."/>
            <person name="Hammon N."/>
            <person name="Israni S."/>
            <person name="Dalin E."/>
            <person name="Tice H."/>
            <person name="Pitluck S."/>
            <person name="Martinez M."/>
            <person name="Schmutz J."/>
            <person name="Larimer F."/>
            <person name="Land M."/>
            <person name="Hauser L."/>
            <person name="Kyrpides N."/>
            <person name="Kim E."/>
            <person name="Miller C.D."/>
            <person name="Hughes J.E."/>
            <person name="Anderson A.J."/>
            <person name="Sims R.C."/>
            <person name="Richardson P."/>
        </authorList>
    </citation>
    <scope>NUCLEOTIDE SEQUENCE [LARGE SCALE GENOMIC DNA]</scope>
    <source>
        <strain evidence="3">MCS</strain>
    </source>
</reference>
<gene>
    <name evidence="3" type="ordered locus">Mmcs_1217</name>
</gene>
<sequence>MAFTRKPPIDPVRWQPPPVDGLPPLPSPSVTVVPVPGHAPEDVVVDAAGRLYTGVDDGRILRLTPDGGEPAVIANTGGRPLGLAVARDGRLLICDSPRGLLALDPETGRFDPLVETVGGRHLQFCSNVTETADGTIYFTESTSAFTYAYFKGAALEARGRGGLFRRDPDGTVTTLADGLYFTNGVTVTADGSALVFAETLGRRLSKFWLTGPQAGTITPLVGHLPGYPDNLSTGADGRIWVAMVSAPNAAAEGLAPRTPVLRKLLWLLPDRFAPQLKPEVWAVAFDPDSGAVVGGLRTTHPDFGMVTGLVEAGGRLWMGCIGASALAHVALDDVALP</sequence>
<dbReference type="PANTHER" id="PTHR10426:SF88">
    <property type="entry name" value="ADIPOCYTE PLASMA MEMBRANE-ASSOCIATED PROTEIN HEMOMUCIN-RELATED"/>
    <property type="match status" value="1"/>
</dbReference>
<accession>A0A5Q5BGF9</accession>
<dbReference type="InterPro" id="IPR011042">
    <property type="entry name" value="6-blade_b-propeller_TolB-like"/>
</dbReference>
<proteinExistence type="predicted"/>
<dbReference type="AlphaFoldDB" id="A0A5Q5BGF9"/>
<feature type="region of interest" description="Disordered" evidence="1">
    <location>
        <begin position="1"/>
        <end position="23"/>
    </location>
</feature>
<organism evidence="3">
    <name type="scientific">Mycobacterium sp. (strain MCS)</name>
    <dbReference type="NCBI Taxonomy" id="164756"/>
    <lineage>
        <taxon>Bacteria</taxon>
        <taxon>Bacillati</taxon>
        <taxon>Actinomycetota</taxon>
        <taxon>Actinomycetes</taxon>
        <taxon>Mycobacteriales</taxon>
        <taxon>Mycobacteriaceae</taxon>
        <taxon>Mycobacterium</taxon>
    </lineage>
</organism>
<dbReference type="KEGG" id="mmc:Mmcs_1217"/>
<protein>
    <submittedName>
        <fullName evidence="3">Strictosidine synthase</fullName>
    </submittedName>
</protein>
<dbReference type="PANTHER" id="PTHR10426">
    <property type="entry name" value="STRICTOSIDINE SYNTHASE-RELATED"/>
    <property type="match status" value="1"/>
</dbReference>
<feature type="domain" description="SMP-30/Gluconolactonase/LRE-like region" evidence="2">
    <location>
        <begin position="52"/>
        <end position="246"/>
    </location>
</feature>
<dbReference type="Gene3D" id="2.120.10.30">
    <property type="entry name" value="TolB, C-terminal domain"/>
    <property type="match status" value="1"/>
</dbReference>
<dbReference type="GO" id="GO:0016787">
    <property type="term" value="F:hydrolase activity"/>
    <property type="evidence" value="ECO:0007669"/>
    <property type="project" value="TreeGrafter"/>
</dbReference>
<feature type="compositionally biased region" description="Pro residues" evidence="1">
    <location>
        <begin position="14"/>
        <end position="23"/>
    </location>
</feature>
<evidence type="ECO:0000313" key="3">
    <source>
        <dbReference type="EMBL" id="ABG07329.1"/>
    </source>
</evidence>
<evidence type="ECO:0000256" key="1">
    <source>
        <dbReference type="SAM" id="MobiDB-lite"/>
    </source>
</evidence>
<dbReference type="InterPro" id="IPR013658">
    <property type="entry name" value="SGL"/>
</dbReference>
<dbReference type="Pfam" id="PF08450">
    <property type="entry name" value="SGL"/>
    <property type="match status" value="1"/>
</dbReference>
<dbReference type="SUPFAM" id="SSF63829">
    <property type="entry name" value="Calcium-dependent phosphotriesterase"/>
    <property type="match status" value="1"/>
</dbReference>